<name>A0AAW1Q0K2_9CHLO</name>
<dbReference type="Proteomes" id="UP001489004">
    <property type="component" value="Unassembled WGS sequence"/>
</dbReference>
<feature type="transmembrane region" description="Helical" evidence="1">
    <location>
        <begin position="171"/>
        <end position="191"/>
    </location>
</feature>
<accession>A0AAW1Q0K2</accession>
<keyword evidence="3" id="KW-1185">Reference proteome</keyword>
<keyword evidence="1" id="KW-0472">Membrane</keyword>
<evidence type="ECO:0000313" key="3">
    <source>
        <dbReference type="Proteomes" id="UP001489004"/>
    </source>
</evidence>
<dbReference type="EMBL" id="JALJOR010000007">
    <property type="protein sequence ID" value="KAK9814577.1"/>
    <property type="molecule type" value="Genomic_DNA"/>
</dbReference>
<keyword evidence="1" id="KW-0812">Transmembrane</keyword>
<proteinExistence type="predicted"/>
<protein>
    <submittedName>
        <fullName evidence="2">Uncharacterized protein</fullName>
    </submittedName>
</protein>
<sequence>MPPGYEFVYWLYKGSFGPSASVKSTKDVERGIQTLLQELQALDFPRSELRLYFAAAQKLPPRFAEIGVERTAQAMNRAMEGSPTEDPEALEAGQALLSELWSWKRRGGGLSDNTLAVHEAALLELQNQQPEETAERVSSILLDNMPGMTDADKLQLGRGLEQVAFAGVQGFLWNAIGLTVLAVVLLNFLLLNR</sequence>
<dbReference type="AlphaFoldDB" id="A0AAW1Q0K2"/>
<evidence type="ECO:0000313" key="2">
    <source>
        <dbReference type="EMBL" id="KAK9814577.1"/>
    </source>
</evidence>
<comment type="caution">
    <text evidence="2">The sequence shown here is derived from an EMBL/GenBank/DDBJ whole genome shotgun (WGS) entry which is preliminary data.</text>
</comment>
<organism evidence="2 3">
    <name type="scientific">[Myrmecia] bisecta</name>
    <dbReference type="NCBI Taxonomy" id="41462"/>
    <lineage>
        <taxon>Eukaryota</taxon>
        <taxon>Viridiplantae</taxon>
        <taxon>Chlorophyta</taxon>
        <taxon>core chlorophytes</taxon>
        <taxon>Trebouxiophyceae</taxon>
        <taxon>Trebouxiales</taxon>
        <taxon>Trebouxiaceae</taxon>
        <taxon>Myrmecia</taxon>
    </lineage>
</organism>
<reference evidence="2 3" key="1">
    <citation type="journal article" date="2024" name="Nat. Commun.">
        <title>Phylogenomics reveals the evolutionary origins of lichenization in chlorophyte algae.</title>
        <authorList>
            <person name="Puginier C."/>
            <person name="Libourel C."/>
            <person name="Otte J."/>
            <person name="Skaloud P."/>
            <person name="Haon M."/>
            <person name="Grisel S."/>
            <person name="Petersen M."/>
            <person name="Berrin J.G."/>
            <person name="Delaux P.M."/>
            <person name="Dal Grande F."/>
            <person name="Keller J."/>
        </authorList>
    </citation>
    <scope>NUCLEOTIDE SEQUENCE [LARGE SCALE GENOMIC DNA]</scope>
    <source>
        <strain evidence="2 3">SAG 2043</strain>
    </source>
</reference>
<gene>
    <name evidence="2" type="ORF">WJX72_008142</name>
</gene>
<evidence type="ECO:0000256" key="1">
    <source>
        <dbReference type="SAM" id="Phobius"/>
    </source>
</evidence>
<keyword evidence="1" id="KW-1133">Transmembrane helix</keyword>